<proteinExistence type="predicted"/>
<keyword evidence="2" id="KW-1185">Reference proteome</keyword>
<dbReference type="Proteomes" id="UP000224974">
    <property type="component" value="Unassembled WGS sequence"/>
</dbReference>
<gene>
    <name evidence="1" type="ORF">CRN84_11890</name>
</gene>
<name>A0A2C6CTL4_9GAMM</name>
<evidence type="ECO:0000313" key="1">
    <source>
        <dbReference type="EMBL" id="PHI29989.1"/>
    </source>
</evidence>
<evidence type="ECO:0008006" key="3">
    <source>
        <dbReference type="Google" id="ProtNLM"/>
    </source>
</evidence>
<sequence>MIMGMAILLVIVGGLGLLLFSDSNNNPAQPQEIATNSGVEKVRVVFAVANTNLKEGQIITAGDFKLQSFDLEPGQWTKEESDAGSMPLMGYVALSDITANSRILTGQVAAPGSNAYLARLVSPGNSVFSFQLDSRQAAQLVSIKAGEHLDIYFRYNLIQNDYQTRILQNYDLELKKLGDFNQTKLLPVLNSKKLLYIDANSMSKPISEIASTVKKATKTKEADESAIEGGVTAYVELTDKEIKSIYSIEPFGTFILFPASFKDNRAISTDETLPENIRQLRGKKR</sequence>
<organism evidence="1 2">
    <name type="scientific">Budvicia aquatica</name>
    <dbReference type="NCBI Taxonomy" id="82979"/>
    <lineage>
        <taxon>Bacteria</taxon>
        <taxon>Pseudomonadati</taxon>
        <taxon>Pseudomonadota</taxon>
        <taxon>Gammaproteobacteria</taxon>
        <taxon>Enterobacterales</taxon>
        <taxon>Budviciaceae</taxon>
        <taxon>Budvicia</taxon>
    </lineage>
</organism>
<reference evidence="2" key="1">
    <citation type="submission" date="2017-09" db="EMBL/GenBank/DDBJ databases">
        <title>FDA dAtabase for Regulatory Grade micrObial Sequences (FDA-ARGOS): Supporting development and validation of Infectious Disease Dx tests.</title>
        <authorList>
            <person name="Minogue T."/>
            <person name="Wolcott M."/>
            <person name="Wasieloski L."/>
            <person name="Aguilar W."/>
            <person name="Moore D."/>
            <person name="Tallon L."/>
            <person name="Sadzewicz L."/>
            <person name="Ott S."/>
            <person name="Zhao X."/>
            <person name="Nagaraj S."/>
            <person name="Vavikolanu K."/>
            <person name="Aluvathingal J."/>
            <person name="Nadendla S."/>
            <person name="Sichtig H."/>
        </authorList>
    </citation>
    <scope>NUCLEOTIDE SEQUENCE [LARGE SCALE GENOMIC DNA]</scope>
    <source>
        <strain evidence="2">FDAARGOS_387</strain>
    </source>
</reference>
<dbReference type="STRING" id="1111728.GCA_000427805_01688"/>
<dbReference type="AlphaFoldDB" id="A0A2C6CTL4"/>
<accession>A0A2C6CTL4</accession>
<dbReference type="CDD" id="cd11614">
    <property type="entry name" value="SAF_CpaB_FlgA_like"/>
    <property type="match status" value="1"/>
</dbReference>
<dbReference type="EMBL" id="PDDX01000001">
    <property type="protein sequence ID" value="PHI29989.1"/>
    <property type="molecule type" value="Genomic_DNA"/>
</dbReference>
<protein>
    <recommendedName>
        <fullName evidence="3">Flp pilus assembly protein CpaB</fullName>
    </recommendedName>
</protein>
<evidence type="ECO:0000313" key="2">
    <source>
        <dbReference type="Proteomes" id="UP000224974"/>
    </source>
</evidence>
<comment type="caution">
    <text evidence="1">The sequence shown here is derived from an EMBL/GenBank/DDBJ whole genome shotgun (WGS) entry which is preliminary data.</text>
</comment>